<dbReference type="InterPro" id="IPR000383">
    <property type="entry name" value="Xaa-Pro-like_dom"/>
</dbReference>
<reference evidence="3 4" key="1">
    <citation type="submission" date="2022-09" db="EMBL/GenBank/DDBJ databases">
        <title>Complete genome sequence of Janibacter terrae strain COS04-44, PCL-degrading bacteria isolated from oil spilled coast.</title>
        <authorList>
            <person name="Park H."/>
            <person name="Kim J.Y."/>
            <person name="An S.H."/>
            <person name="Lee C.M."/>
            <person name="Weon H.-Y."/>
        </authorList>
    </citation>
    <scope>NUCLEOTIDE SEQUENCE [LARGE SCALE GENOMIC DNA]</scope>
    <source>
        <strain evidence="3 4">COS04-44</strain>
    </source>
</reference>
<keyword evidence="4" id="KW-1185">Reference proteome</keyword>
<dbReference type="SUPFAM" id="SSF49785">
    <property type="entry name" value="Galactose-binding domain-like"/>
    <property type="match status" value="1"/>
</dbReference>
<dbReference type="InterPro" id="IPR013736">
    <property type="entry name" value="Xaa-Pro_dipept_C"/>
</dbReference>
<accession>A0ABZ2FG19</accession>
<evidence type="ECO:0000313" key="4">
    <source>
        <dbReference type="Proteomes" id="UP001381003"/>
    </source>
</evidence>
<keyword evidence="1 3" id="KW-0378">Hydrolase</keyword>
<dbReference type="Pfam" id="PF02129">
    <property type="entry name" value="Peptidase_S15"/>
    <property type="match status" value="1"/>
</dbReference>
<dbReference type="EMBL" id="CP104874">
    <property type="protein sequence ID" value="WWF05102.1"/>
    <property type="molecule type" value="Genomic_DNA"/>
</dbReference>
<sequence length="681" mass="76013">MTTTLTDTEVRHEVQVEENVFIPLRDGHRVAARIWRPAGEVGPLPAVLEYIPYRKRDLTRGRDAVNHPYIAAHGYVCARVDLRGSGDSDGVLVDEYREQELSDAEDVIAWLAAQDWCDGAVGMMGISWGGFNSLQVAARRPPALKAIVSASATEDLYVDNMHYMGGCLLGDNLSEATVMLAFNSLPPDPAIVGDRWREMWLERLQGSGLWLDTWLSHQRRDEYWRPASVSEDYSAIQCPVMAVGGWADGYTNAIFRLLEHVEVPCHGLIGPWGHKYPHLGVPGPAIGFLQELVRWWDHWLKGEDTGIDEDPALRAWMQDSVPPRAAYEERPGRWVAEEQWPSPRITEREFRLTRASLAEGAQGEGGSAPLSLRSPLSVGMFAGKWASYAAVPDLPYDQREEDGGALVWESEPLTGTTEVFGLPSLDVALSADQPVAQVAVRLSDVAPTGEATRITYGVLNLTHRSSSSDPEPLVPGQRYDVRVPLNGVAHSLPAGHRLRLSVSTSYWPLVWPAPRPTTLTILPADSVLRVPVRPPCPEDGDLAPFHEPVTAPEIETTTLAPSEHDWRVTRDLATDVSTLEIVNDQGAFRIEETGTVVRRSTTEWYSFRWDDPTSVRGETRTVRRLERDDWRTEVVTTTVLTCTEDEFIIRADLDAYELDDVRGHRRVHSESWDRAIPRDLV</sequence>
<proteinExistence type="predicted"/>
<dbReference type="GO" id="GO:0016787">
    <property type="term" value="F:hydrolase activity"/>
    <property type="evidence" value="ECO:0007669"/>
    <property type="project" value="UniProtKB-KW"/>
</dbReference>
<evidence type="ECO:0000313" key="3">
    <source>
        <dbReference type="EMBL" id="WWF05102.1"/>
    </source>
</evidence>
<dbReference type="PANTHER" id="PTHR43056:SF10">
    <property type="entry name" value="COCE_NOND FAMILY, PUTATIVE (AFU_ORTHOLOGUE AFUA_7G00600)-RELATED"/>
    <property type="match status" value="1"/>
</dbReference>
<organism evidence="3 4">
    <name type="scientific">Janibacter terrae</name>
    <dbReference type="NCBI Taxonomy" id="103817"/>
    <lineage>
        <taxon>Bacteria</taxon>
        <taxon>Bacillati</taxon>
        <taxon>Actinomycetota</taxon>
        <taxon>Actinomycetes</taxon>
        <taxon>Micrococcales</taxon>
        <taxon>Intrasporangiaceae</taxon>
        <taxon>Janibacter</taxon>
    </lineage>
</organism>
<dbReference type="InterPro" id="IPR029058">
    <property type="entry name" value="AB_hydrolase_fold"/>
</dbReference>
<dbReference type="InterPro" id="IPR008979">
    <property type="entry name" value="Galactose-bd-like_sf"/>
</dbReference>
<dbReference type="SMART" id="SM00939">
    <property type="entry name" value="PepX_C"/>
    <property type="match status" value="1"/>
</dbReference>
<dbReference type="PANTHER" id="PTHR43056">
    <property type="entry name" value="PEPTIDASE S9 PROLYL OLIGOPEPTIDASE"/>
    <property type="match status" value="1"/>
</dbReference>
<evidence type="ECO:0000259" key="2">
    <source>
        <dbReference type="SMART" id="SM00939"/>
    </source>
</evidence>
<dbReference type="SUPFAM" id="SSF53474">
    <property type="entry name" value="alpha/beta-Hydrolases"/>
    <property type="match status" value="1"/>
</dbReference>
<dbReference type="Pfam" id="PF08530">
    <property type="entry name" value="PepX_C"/>
    <property type="match status" value="1"/>
</dbReference>
<dbReference type="InterPro" id="IPR050585">
    <property type="entry name" value="Xaa-Pro_dipeptidyl-ppase/CocE"/>
</dbReference>
<feature type="domain" description="Xaa-Pro dipeptidyl-peptidase C-terminal" evidence="2">
    <location>
        <begin position="293"/>
        <end position="538"/>
    </location>
</feature>
<name>A0ABZ2FG19_9MICO</name>
<protein>
    <submittedName>
        <fullName evidence="3">CocE/NonD family hydrolase</fullName>
    </submittedName>
</protein>
<evidence type="ECO:0000256" key="1">
    <source>
        <dbReference type="ARBA" id="ARBA00022801"/>
    </source>
</evidence>
<dbReference type="Proteomes" id="UP001381003">
    <property type="component" value="Chromosome"/>
</dbReference>
<dbReference type="Gene3D" id="2.60.120.260">
    <property type="entry name" value="Galactose-binding domain-like"/>
    <property type="match status" value="1"/>
</dbReference>
<dbReference type="NCBIfam" id="TIGR00976">
    <property type="entry name" value="CocE_NonD"/>
    <property type="match status" value="1"/>
</dbReference>
<gene>
    <name evidence="3" type="ORF">N5P18_15785</name>
</gene>
<dbReference type="RefSeq" id="WP_338538196.1">
    <property type="nucleotide sequence ID" value="NZ_CP104874.1"/>
</dbReference>
<dbReference type="InterPro" id="IPR005674">
    <property type="entry name" value="CocE/Ser_esterase"/>
</dbReference>
<dbReference type="Gene3D" id="3.40.50.1820">
    <property type="entry name" value="alpha/beta hydrolase"/>
    <property type="match status" value="1"/>
</dbReference>